<reference evidence="2" key="1">
    <citation type="journal article" date="2019" name="Int. J. Syst. Evol. Microbiol.">
        <title>The Global Catalogue of Microorganisms (GCM) 10K type strain sequencing project: providing services to taxonomists for standard genome sequencing and annotation.</title>
        <authorList>
            <consortium name="The Broad Institute Genomics Platform"/>
            <consortium name="The Broad Institute Genome Sequencing Center for Infectious Disease"/>
            <person name="Wu L."/>
            <person name="Ma J."/>
        </authorList>
    </citation>
    <scope>NUCLEOTIDE SEQUENCE [LARGE SCALE GENOMIC DNA]</scope>
    <source>
        <strain evidence="2">JCM 17138</strain>
    </source>
</reference>
<proteinExistence type="predicted"/>
<organism evidence="1 2">
    <name type="scientific">Streptomyces coacervatus</name>
    <dbReference type="NCBI Taxonomy" id="647381"/>
    <lineage>
        <taxon>Bacteria</taxon>
        <taxon>Bacillati</taxon>
        <taxon>Actinomycetota</taxon>
        <taxon>Actinomycetes</taxon>
        <taxon>Kitasatosporales</taxon>
        <taxon>Streptomycetaceae</taxon>
        <taxon>Streptomyces</taxon>
    </lineage>
</organism>
<name>A0ABP7HLP5_9ACTN</name>
<keyword evidence="2" id="KW-1185">Reference proteome</keyword>
<evidence type="ECO:0000313" key="1">
    <source>
        <dbReference type="EMBL" id="GAA3797189.1"/>
    </source>
</evidence>
<comment type="caution">
    <text evidence="1">The sequence shown here is derived from an EMBL/GenBank/DDBJ whole genome shotgun (WGS) entry which is preliminary data.</text>
</comment>
<gene>
    <name evidence="1" type="ORF">GCM10022403_033890</name>
</gene>
<evidence type="ECO:0000313" key="2">
    <source>
        <dbReference type="Proteomes" id="UP001501009"/>
    </source>
</evidence>
<accession>A0ABP7HLP5</accession>
<dbReference type="EMBL" id="BAABDE010000016">
    <property type="protein sequence ID" value="GAA3797189.1"/>
    <property type="molecule type" value="Genomic_DNA"/>
</dbReference>
<dbReference type="Proteomes" id="UP001501009">
    <property type="component" value="Unassembled WGS sequence"/>
</dbReference>
<protein>
    <submittedName>
        <fullName evidence="1">Uncharacterized protein</fullName>
    </submittedName>
</protein>
<sequence>MGTEPVSPRARRNAAARGRAGCSMEELLDDADDFGPGALATTHPTKESYRTYVIAGKDAFLEPVAPLHSKDGATRAGHFLS</sequence>